<dbReference type="EC" id="2.7.6.3" evidence="3"/>
<dbReference type="SUPFAM" id="SSF55083">
    <property type="entry name" value="6-hydroxymethyl-7,8-dihydropterin pyrophosphokinase, HPPK"/>
    <property type="match status" value="1"/>
</dbReference>
<dbReference type="STRING" id="1720063.SAMN05216217_11562"/>
<feature type="domain" description="7,8-dihydro-6-hydroxymethylpterin-pyrophosphokinase" evidence="13">
    <location>
        <begin position="89"/>
        <end position="100"/>
    </location>
</feature>
<evidence type="ECO:0000313" key="14">
    <source>
        <dbReference type="EMBL" id="SFM78736.1"/>
    </source>
</evidence>
<protein>
    <recommendedName>
        <fullName evidence="4">2-amino-4-hydroxy-6-hydroxymethyldihydropteridine pyrophosphokinase</fullName>
        <ecNumber evidence="3">2.7.6.3</ecNumber>
    </recommendedName>
    <alternativeName>
        <fullName evidence="11">6-hydroxymethyl-7,8-dihydropterin pyrophosphokinase</fullName>
    </alternativeName>
    <alternativeName>
        <fullName evidence="12">7,8-dihydro-6-hydroxymethylpterin-pyrophosphokinase</fullName>
    </alternativeName>
</protein>
<dbReference type="Proteomes" id="UP000243629">
    <property type="component" value="Unassembled WGS sequence"/>
</dbReference>
<dbReference type="GO" id="GO:0003848">
    <property type="term" value="F:2-amino-4-hydroxy-6-hydroxymethyldihydropteridine diphosphokinase activity"/>
    <property type="evidence" value="ECO:0007669"/>
    <property type="project" value="UniProtKB-EC"/>
</dbReference>
<dbReference type="GO" id="GO:0016301">
    <property type="term" value="F:kinase activity"/>
    <property type="evidence" value="ECO:0007669"/>
    <property type="project" value="UniProtKB-KW"/>
</dbReference>
<comment type="similarity">
    <text evidence="2">Belongs to the HPPK family.</text>
</comment>
<accession>A0A1I4TPY0</accession>
<evidence type="ECO:0000256" key="2">
    <source>
        <dbReference type="ARBA" id="ARBA00005810"/>
    </source>
</evidence>
<evidence type="ECO:0000256" key="10">
    <source>
        <dbReference type="ARBA" id="ARBA00029409"/>
    </source>
</evidence>
<evidence type="ECO:0000256" key="9">
    <source>
        <dbReference type="ARBA" id="ARBA00022909"/>
    </source>
</evidence>
<dbReference type="PANTHER" id="PTHR43071">
    <property type="entry name" value="2-AMINO-4-HYDROXY-6-HYDROXYMETHYLDIHYDROPTERIDINE PYROPHOSPHOKINASE"/>
    <property type="match status" value="1"/>
</dbReference>
<evidence type="ECO:0000256" key="5">
    <source>
        <dbReference type="ARBA" id="ARBA00022679"/>
    </source>
</evidence>
<dbReference type="PROSITE" id="PS00794">
    <property type="entry name" value="HPPK"/>
    <property type="match status" value="1"/>
</dbReference>
<dbReference type="InterPro" id="IPR035907">
    <property type="entry name" value="Hppk_sf"/>
</dbReference>
<evidence type="ECO:0000313" key="15">
    <source>
        <dbReference type="Proteomes" id="UP000243629"/>
    </source>
</evidence>
<dbReference type="GO" id="GO:0046656">
    <property type="term" value="P:folic acid biosynthetic process"/>
    <property type="evidence" value="ECO:0007669"/>
    <property type="project" value="UniProtKB-KW"/>
</dbReference>
<dbReference type="UniPathway" id="UPA00077">
    <property type="reaction ID" value="UER00155"/>
</dbReference>
<evidence type="ECO:0000256" key="3">
    <source>
        <dbReference type="ARBA" id="ARBA00013253"/>
    </source>
</evidence>
<dbReference type="CDD" id="cd00483">
    <property type="entry name" value="HPPK"/>
    <property type="match status" value="1"/>
</dbReference>
<gene>
    <name evidence="14" type="ORF">SAMN05216217_11562</name>
</gene>
<dbReference type="NCBIfam" id="TIGR01498">
    <property type="entry name" value="folK"/>
    <property type="match status" value="1"/>
</dbReference>
<name>A0A1I4TPY0_9GAMM</name>
<dbReference type="InterPro" id="IPR000550">
    <property type="entry name" value="Hppk"/>
</dbReference>
<sequence>MITCYIGLGSNQQEPLFQLQQACQALAELPDSRLLACSSAYSSSPLGPQDQPDYLNAVACLQTRLEPLALLDALQAIEQHQGRIRKDQRWGPRTLDLDLLLYGDQQIEHARLQVPHYHMHTRDFVLRPLLELQPDLHLPDGSNLQQFLAHCADHQLQVKTVALWPKAATDDCNPQSTPL</sequence>
<dbReference type="RefSeq" id="WP_093477931.1">
    <property type="nucleotide sequence ID" value="NZ_FOUI01000015.1"/>
</dbReference>
<keyword evidence="7 14" id="KW-0418">Kinase</keyword>
<organism evidence="14 15">
    <name type="scientific">Halopseudomonas yangmingensis</name>
    <dbReference type="NCBI Taxonomy" id="1720063"/>
    <lineage>
        <taxon>Bacteria</taxon>
        <taxon>Pseudomonadati</taxon>
        <taxon>Pseudomonadota</taxon>
        <taxon>Gammaproteobacteria</taxon>
        <taxon>Pseudomonadales</taxon>
        <taxon>Pseudomonadaceae</taxon>
        <taxon>Halopseudomonas</taxon>
    </lineage>
</organism>
<evidence type="ECO:0000256" key="4">
    <source>
        <dbReference type="ARBA" id="ARBA00016218"/>
    </source>
</evidence>
<evidence type="ECO:0000256" key="11">
    <source>
        <dbReference type="ARBA" id="ARBA00029766"/>
    </source>
</evidence>
<evidence type="ECO:0000256" key="12">
    <source>
        <dbReference type="ARBA" id="ARBA00033413"/>
    </source>
</evidence>
<proteinExistence type="inferred from homology"/>
<evidence type="ECO:0000256" key="1">
    <source>
        <dbReference type="ARBA" id="ARBA00005051"/>
    </source>
</evidence>
<dbReference type="OrthoDB" id="9808041at2"/>
<keyword evidence="5" id="KW-0808">Transferase</keyword>
<dbReference type="GO" id="GO:0005524">
    <property type="term" value="F:ATP binding"/>
    <property type="evidence" value="ECO:0007669"/>
    <property type="project" value="UniProtKB-KW"/>
</dbReference>
<keyword evidence="8" id="KW-0067">ATP-binding</keyword>
<evidence type="ECO:0000259" key="13">
    <source>
        <dbReference type="PROSITE" id="PS00794"/>
    </source>
</evidence>
<comment type="pathway">
    <text evidence="1">Cofactor biosynthesis; tetrahydrofolate biosynthesis; 2-amino-4-hydroxy-6-hydroxymethyl-7,8-dihydropteridine diphosphate from 7,8-dihydroneopterin triphosphate: step 4/4.</text>
</comment>
<reference evidence="15" key="1">
    <citation type="submission" date="2016-10" db="EMBL/GenBank/DDBJ databases">
        <authorList>
            <person name="Varghese N."/>
            <person name="Submissions S."/>
        </authorList>
    </citation>
    <scope>NUCLEOTIDE SEQUENCE [LARGE SCALE GENOMIC DNA]</scope>
    <source>
        <strain evidence="15">DSM 24213</strain>
    </source>
</reference>
<evidence type="ECO:0000256" key="8">
    <source>
        <dbReference type="ARBA" id="ARBA00022840"/>
    </source>
</evidence>
<keyword evidence="15" id="KW-1185">Reference proteome</keyword>
<dbReference type="Pfam" id="PF01288">
    <property type="entry name" value="HPPK"/>
    <property type="match status" value="1"/>
</dbReference>
<dbReference type="GO" id="GO:0046654">
    <property type="term" value="P:tetrahydrofolate biosynthetic process"/>
    <property type="evidence" value="ECO:0007669"/>
    <property type="project" value="UniProtKB-UniPathway"/>
</dbReference>
<dbReference type="EMBL" id="FOUI01000015">
    <property type="protein sequence ID" value="SFM78736.1"/>
    <property type="molecule type" value="Genomic_DNA"/>
</dbReference>
<comment type="function">
    <text evidence="10">Catalyzes the transfer of pyrophosphate from adenosine triphosphate (ATP) to 6-hydroxymethyl-7,8-dihydropterin, an enzymatic step in folate biosynthesis pathway.</text>
</comment>
<dbReference type="PANTHER" id="PTHR43071:SF1">
    <property type="entry name" value="2-AMINO-4-HYDROXY-6-HYDROXYMETHYLDIHYDROPTERIDINE PYROPHOSPHOKINASE"/>
    <property type="match status" value="1"/>
</dbReference>
<dbReference type="Gene3D" id="3.30.70.560">
    <property type="entry name" value="7,8-Dihydro-6-hydroxymethylpterin-pyrophosphokinase HPPK"/>
    <property type="match status" value="1"/>
</dbReference>
<evidence type="ECO:0000256" key="6">
    <source>
        <dbReference type="ARBA" id="ARBA00022741"/>
    </source>
</evidence>
<dbReference type="AlphaFoldDB" id="A0A1I4TPY0"/>
<keyword evidence="6" id="KW-0547">Nucleotide-binding</keyword>
<keyword evidence="9" id="KW-0289">Folate biosynthesis</keyword>
<evidence type="ECO:0000256" key="7">
    <source>
        <dbReference type="ARBA" id="ARBA00022777"/>
    </source>
</evidence>